<evidence type="ECO:0000256" key="3">
    <source>
        <dbReference type="ARBA" id="ARBA00022741"/>
    </source>
</evidence>
<dbReference type="PANTHER" id="PTHR43311">
    <property type="entry name" value="GLUTAMATE--TRNA LIGASE"/>
    <property type="match status" value="1"/>
</dbReference>
<dbReference type="GO" id="GO:0006424">
    <property type="term" value="P:glutamyl-tRNA aminoacylation"/>
    <property type="evidence" value="ECO:0007669"/>
    <property type="project" value="TreeGrafter"/>
</dbReference>
<proteinExistence type="inferred from homology"/>
<dbReference type="EMBL" id="JACIIX010000007">
    <property type="protein sequence ID" value="MBB6210773.1"/>
    <property type="molecule type" value="Genomic_DNA"/>
</dbReference>
<evidence type="ECO:0000256" key="6">
    <source>
        <dbReference type="ARBA" id="ARBA00023146"/>
    </source>
</evidence>
<keyword evidence="1 7" id="KW-0436">Ligase</keyword>
<evidence type="ECO:0000256" key="4">
    <source>
        <dbReference type="ARBA" id="ARBA00022833"/>
    </source>
</evidence>
<evidence type="ECO:0000256" key="5">
    <source>
        <dbReference type="ARBA" id="ARBA00022840"/>
    </source>
</evidence>
<dbReference type="Proteomes" id="UP000544872">
    <property type="component" value="Unassembled WGS sequence"/>
</dbReference>
<reference evidence="9 10" key="1">
    <citation type="submission" date="2020-08" db="EMBL/GenBank/DDBJ databases">
        <title>Genomic Encyclopedia of Type Strains, Phase IV (KMG-IV): sequencing the most valuable type-strain genomes for metagenomic binning, comparative biology and taxonomic classification.</title>
        <authorList>
            <person name="Goeker M."/>
        </authorList>
    </citation>
    <scope>NUCLEOTIDE SEQUENCE [LARGE SCALE GENOMIC DNA]</scope>
    <source>
        <strain evidence="9 10">DSM 11590</strain>
    </source>
</reference>
<evidence type="ECO:0000313" key="10">
    <source>
        <dbReference type="Proteomes" id="UP000544872"/>
    </source>
</evidence>
<dbReference type="InterPro" id="IPR001412">
    <property type="entry name" value="aa-tRNA-synth_I_CS"/>
</dbReference>
<dbReference type="PRINTS" id="PR00987">
    <property type="entry name" value="TRNASYNTHGLU"/>
</dbReference>
<dbReference type="NCBIfam" id="NF004315">
    <property type="entry name" value="PRK05710.1-4"/>
    <property type="match status" value="1"/>
</dbReference>
<keyword evidence="6 7" id="KW-0030">Aminoacyl-tRNA synthetase</keyword>
<dbReference type="InterPro" id="IPR000924">
    <property type="entry name" value="Glu/Gln-tRNA-synth"/>
</dbReference>
<gene>
    <name evidence="9" type="ORF">FHS48_002198</name>
</gene>
<dbReference type="SUPFAM" id="SSF52374">
    <property type="entry name" value="Nucleotidylyl transferase"/>
    <property type="match status" value="1"/>
</dbReference>
<dbReference type="EC" id="6.1.1.-" evidence="9"/>
<dbReference type="PROSITE" id="PS00178">
    <property type="entry name" value="AA_TRNA_LIGASE_I"/>
    <property type="match status" value="1"/>
</dbReference>
<keyword evidence="7" id="KW-0648">Protein biosynthesis</keyword>
<dbReference type="InterPro" id="IPR049940">
    <property type="entry name" value="GluQ/Sye"/>
</dbReference>
<evidence type="ECO:0000256" key="7">
    <source>
        <dbReference type="RuleBase" id="RU363037"/>
    </source>
</evidence>
<accession>A0A7W9ZFZ5</accession>
<evidence type="ECO:0000313" key="9">
    <source>
        <dbReference type="EMBL" id="MBB6210773.1"/>
    </source>
</evidence>
<dbReference type="AlphaFoldDB" id="A0A7W9ZFZ5"/>
<dbReference type="GO" id="GO:0004818">
    <property type="term" value="F:glutamate-tRNA ligase activity"/>
    <property type="evidence" value="ECO:0007669"/>
    <property type="project" value="TreeGrafter"/>
</dbReference>
<name>A0A7W9ZFZ5_NOVIT</name>
<keyword evidence="4" id="KW-0862">Zinc</keyword>
<keyword evidence="10" id="KW-1185">Reference proteome</keyword>
<evidence type="ECO:0000256" key="1">
    <source>
        <dbReference type="ARBA" id="ARBA00022598"/>
    </source>
</evidence>
<keyword evidence="5 7" id="KW-0067">ATP-binding</keyword>
<dbReference type="InterPro" id="IPR020058">
    <property type="entry name" value="Glu/Gln-tRNA-synth_Ib_cat-dom"/>
</dbReference>
<keyword evidence="3 7" id="KW-0547">Nucleotide-binding</keyword>
<keyword evidence="2" id="KW-0479">Metal-binding</keyword>
<sequence>MPHITRFAPSPTGFLHLGHAYSACRAAAAAGPDGTFLLRLEDIDATRCTAEFCDAVEEDLRWLGLDWPQPVRRQSQHLEDYTRAITALTGQGLLYPCFCTRKEILAEIGDIHRAPHGPDGPLYPGTCRHRSATERAERIAAGEPYALRLDMTEARRRAGSGLRWHDADAGWQQATPELFGDVVLARKDTPTSYHLAVTLDDAVQGITLITRGTDLFAATHIHRLLQALFGLPVPEYAHHPLLCGPDGKRYAKRDRALTLRSLRADGISPAEVRIRLGLS</sequence>
<dbReference type="Pfam" id="PF00749">
    <property type="entry name" value="tRNA-synt_1c"/>
    <property type="match status" value="1"/>
</dbReference>
<comment type="similarity">
    <text evidence="7">Belongs to the class-I aminoacyl-tRNA synthetase family.</text>
</comment>
<evidence type="ECO:0000259" key="8">
    <source>
        <dbReference type="Pfam" id="PF00749"/>
    </source>
</evidence>
<comment type="caution">
    <text evidence="9">The sequence shown here is derived from an EMBL/GenBank/DDBJ whole genome shotgun (WGS) entry which is preliminary data.</text>
</comment>
<dbReference type="InterPro" id="IPR014729">
    <property type="entry name" value="Rossmann-like_a/b/a_fold"/>
</dbReference>
<evidence type="ECO:0000256" key="2">
    <source>
        <dbReference type="ARBA" id="ARBA00022723"/>
    </source>
</evidence>
<dbReference type="Gene3D" id="3.40.50.620">
    <property type="entry name" value="HUPs"/>
    <property type="match status" value="1"/>
</dbReference>
<dbReference type="RefSeq" id="WP_184263596.1">
    <property type="nucleotide sequence ID" value="NZ_JACIIX010000007.1"/>
</dbReference>
<organism evidence="9 10">
    <name type="scientific">Novispirillum itersonii</name>
    <name type="common">Aquaspirillum itersonii</name>
    <dbReference type="NCBI Taxonomy" id="189"/>
    <lineage>
        <taxon>Bacteria</taxon>
        <taxon>Pseudomonadati</taxon>
        <taxon>Pseudomonadota</taxon>
        <taxon>Alphaproteobacteria</taxon>
        <taxon>Rhodospirillales</taxon>
        <taxon>Novispirillaceae</taxon>
        <taxon>Novispirillum</taxon>
    </lineage>
</organism>
<protein>
    <submittedName>
        <fullName evidence="9">Glutamyl-Q tRNA(Asp) synthetase</fullName>
        <ecNumber evidence="9">6.1.1.-</ecNumber>
    </submittedName>
</protein>
<feature type="domain" description="Glutamyl/glutaminyl-tRNA synthetase class Ib catalytic" evidence="8">
    <location>
        <begin position="5"/>
        <end position="266"/>
    </location>
</feature>
<dbReference type="GO" id="GO:0005829">
    <property type="term" value="C:cytosol"/>
    <property type="evidence" value="ECO:0007669"/>
    <property type="project" value="TreeGrafter"/>
</dbReference>
<dbReference type="PANTHER" id="PTHR43311:SF1">
    <property type="entry name" value="GLUTAMYL-Q TRNA(ASP) SYNTHETASE"/>
    <property type="match status" value="1"/>
</dbReference>
<dbReference type="GO" id="GO:0005524">
    <property type="term" value="F:ATP binding"/>
    <property type="evidence" value="ECO:0007669"/>
    <property type="project" value="UniProtKB-KW"/>
</dbReference>